<sequence length="123" mass="13140">MDAALWGFLGSAVAEALTLTALMRPAGRRRTWRWPWATKEDRPAVVFAVCLRLFAGGGLATPLGVSGQMPTEFGLFVCGAAAPFIVARLFQLIPVGEAPATPSESGQLMQVEPLKSTSPELRK</sequence>
<organism evidence="3 4">
    <name type="scientific">Spongiactinospora gelatinilytica</name>
    <dbReference type="NCBI Taxonomy" id="2666298"/>
    <lineage>
        <taxon>Bacteria</taxon>
        <taxon>Bacillati</taxon>
        <taxon>Actinomycetota</taxon>
        <taxon>Actinomycetes</taxon>
        <taxon>Streptosporangiales</taxon>
        <taxon>Streptosporangiaceae</taxon>
        <taxon>Spongiactinospora</taxon>
    </lineage>
</organism>
<accession>A0A2W2G9K2</accession>
<keyword evidence="4" id="KW-1185">Reference proteome</keyword>
<evidence type="ECO:0000256" key="1">
    <source>
        <dbReference type="SAM" id="MobiDB-lite"/>
    </source>
</evidence>
<dbReference type="Proteomes" id="UP000248544">
    <property type="component" value="Unassembled WGS sequence"/>
</dbReference>
<feature type="transmembrane region" description="Helical" evidence="2">
    <location>
        <begin position="6"/>
        <end position="23"/>
    </location>
</feature>
<keyword evidence="2" id="KW-0472">Membrane</keyword>
<dbReference type="AlphaFoldDB" id="A0A2W2G9K2"/>
<protein>
    <submittedName>
        <fullName evidence="3">Uncharacterized protein</fullName>
    </submittedName>
</protein>
<evidence type="ECO:0000256" key="2">
    <source>
        <dbReference type="SAM" id="Phobius"/>
    </source>
</evidence>
<reference evidence="3 4" key="1">
    <citation type="submission" date="2018-01" db="EMBL/GenBank/DDBJ databases">
        <title>Draft genome sequence of Sphaerisporangium sp. 7K107.</title>
        <authorList>
            <person name="Sahin N."/>
            <person name="Saygin H."/>
            <person name="Ay H."/>
        </authorList>
    </citation>
    <scope>NUCLEOTIDE SEQUENCE [LARGE SCALE GENOMIC DNA]</scope>
    <source>
        <strain evidence="3 4">7K107</strain>
    </source>
</reference>
<feature type="transmembrane region" description="Helical" evidence="2">
    <location>
        <begin position="44"/>
        <end position="61"/>
    </location>
</feature>
<keyword evidence="2" id="KW-0812">Transmembrane</keyword>
<dbReference type="EMBL" id="POUA01000096">
    <property type="protein sequence ID" value="PZG46476.1"/>
    <property type="molecule type" value="Genomic_DNA"/>
</dbReference>
<proteinExistence type="predicted"/>
<gene>
    <name evidence="3" type="ORF">C1I98_14540</name>
</gene>
<comment type="caution">
    <text evidence="3">The sequence shown here is derived from an EMBL/GenBank/DDBJ whole genome shotgun (WGS) entry which is preliminary data.</text>
</comment>
<evidence type="ECO:0000313" key="3">
    <source>
        <dbReference type="EMBL" id="PZG46476.1"/>
    </source>
</evidence>
<feature type="region of interest" description="Disordered" evidence="1">
    <location>
        <begin position="99"/>
        <end position="123"/>
    </location>
</feature>
<name>A0A2W2G9K2_9ACTN</name>
<evidence type="ECO:0000313" key="4">
    <source>
        <dbReference type="Proteomes" id="UP000248544"/>
    </source>
</evidence>
<keyword evidence="2" id="KW-1133">Transmembrane helix</keyword>